<keyword evidence="2" id="KW-1185">Reference proteome</keyword>
<dbReference type="EMBL" id="CAUYUJ010000884">
    <property type="protein sequence ID" value="CAK0792990.1"/>
    <property type="molecule type" value="Genomic_DNA"/>
</dbReference>
<sequence length="89" mass="9571">MGPRSPSTAGLKSVVSDRLGKLGGFERLWDELVALVRSPPGTEVVRLDVRSPTAFNVVRRNADGKTSIIKCEIDNGRRQCSLVTCGESG</sequence>
<reference evidence="1" key="1">
    <citation type="submission" date="2023-10" db="EMBL/GenBank/DDBJ databases">
        <authorList>
            <person name="Chen Y."/>
            <person name="Shah S."/>
            <person name="Dougan E. K."/>
            <person name="Thang M."/>
            <person name="Chan C."/>
        </authorList>
    </citation>
    <scope>NUCLEOTIDE SEQUENCE [LARGE SCALE GENOMIC DNA]</scope>
</reference>
<proteinExistence type="predicted"/>
<comment type="caution">
    <text evidence="1">The sequence shown here is derived from an EMBL/GenBank/DDBJ whole genome shotgun (WGS) entry which is preliminary data.</text>
</comment>
<feature type="non-terminal residue" evidence="1">
    <location>
        <position position="89"/>
    </location>
</feature>
<protein>
    <submittedName>
        <fullName evidence="1">Uncharacterized protein</fullName>
    </submittedName>
</protein>
<accession>A0ABN9PJ36</accession>
<evidence type="ECO:0000313" key="1">
    <source>
        <dbReference type="EMBL" id="CAK0792990.1"/>
    </source>
</evidence>
<organism evidence="1 2">
    <name type="scientific">Prorocentrum cordatum</name>
    <dbReference type="NCBI Taxonomy" id="2364126"/>
    <lineage>
        <taxon>Eukaryota</taxon>
        <taxon>Sar</taxon>
        <taxon>Alveolata</taxon>
        <taxon>Dinophyceae</taxon>
        <taxon>Prorocentrales</taxon>
        <taxon>Prorocentraceae</taxon>
        <taxon>Prorocentrum</taxon>
    </lineage>
</organism>
<name>A0ABN9PJ36_9DINO</name>
<dbReference type="Proteomes" id="UP001189429">
    <property type="component" value="Unassembled WGS sequence"/>
</dbReference>
<gene>
    <name evidence="1" type="ORF">PCOR1329_LOCUS3423</name>
</gene>
<evidence type="ECO:0000313" key="2">
    <source>
        <dbReference type="Proteomes" id="UP001189429"/>
    </source>
</evidence>